<sequence length="45" mass="5135">MLGKTGSLPGISYRFANLHQNPAKIFARSLAIRQRKIKLDRDVRP</sequence>
<proteinExistence type="predicted"/>
<keyword evidence="2" id="KW-1185">Reference proteome</keyword>
<dbReference type="EMBL" id="JACU01000008">
    <property type="protein sequence ID" value="KMS52934.1"/>
    <property type="molecule type" value="Genomic_DNA"/>
</dbReference>
<comment type="caution">
    <text evidence="1">The sequence shown here is derived from an EMBL/GenBank/DDBJ whole genome shotgun (WGS) entry which is preliminary data.</text>
</comment>
<organism evidence="1 2">
    <name type="scientific">Novosphingobium barchaimii LL02</name>
    <dbReference type="NCBI Taxonomy" id="1114963"/>
    <lineage>
        <taxon>Bacteria</taxon>
        <taxon>Pseudomonadati</taxon>
        <taxon>Pseudomonadota</taxon>
        <taxon>Alphaproteobacteria</taxon>
        <taxon>Sphingomonadales</taxon>
        <taxon>Sphingomonadaceae</taxon>
        <taxon>Novosphingobium</taxon>
    </lineage>
</organism>
<accession>A0A0J7XMS1</accession>
<dbReference type="AlphaFoldDB" id="A0A0J7XMS1"/>
<evidence type="ECO:0000313" key="2">
    <source>
        <dbReference type="Proteomes" id="UP000052268"/>
    </source>
</evidence>
<gene>
    <name evidence="1" type="ORF">V474_24075</name>
</gene>
<evidence type="ECO:0000313" key="1">
    <source>
        <dbReference type="EMBL" id="KMS52934.1"/>
    </source>
</evidence>
<name>A0A0J7XMS1_9SPHN</name>
<dbReference type="Proteomes" id="UP000052268">
    <property type="component" value="Unassembled WGS sequence"/>
</dbReference>
<reference evidence="1 2" key="1">
    <citation type="journal article" date="2015" name="G3 (Bethesda)">
        <title>Insights into Ongoing Evolution of the Hexachlorocyclohexane Catabolic Pathway from Comparative Genomics of Ten Sphingomonadaceae Strains.</title>
        <authorList>
            <person name="Pearce S.L."/>
            <person name="Oakeshott J.G."/>
            <person name="Pandey G."/>
        </authorList>
    </citation>
    <scope>NUCLEOTIDE SEQUENCE [LARGE SCALE GENOMIC DNA]</scope>
    <source>
        <strain evidence="1 2">LL02</strain>
    </source>
</reference>
<protein>
    <submittedName>
        <fullName evidence="1">Uncharacterized protein</fullName>
    </submittedName>
</protein>